<keyword evidence="3" id="KW-1185">Reference proteome</keyword>
<feature type="transmembrane region" description="Helical" evidence="1">
    <location>
        <begin position="135"/>
        <end position="152"/>
    </location>
</feature>
<keyword evidence="1" id="KW-1133">Transmembrane helix</keyword>
<keyword evidence="1" id="KW-0472">Membrane</keyword>
<evidence type="ECO:0000313" key="3">
    <source>
        <dbReference type="Proteomes" id="UP001500542"/>
    </source>
</evidence>
<evidence type="ECO:0000256" key="1">
    <source>
        <dbReference type="SAM" id="Phobius"/>
    </source>
</evidence>
<sequence length="162" mass="17160">MSVLRRLAGDSTPARVLTGAAVLIAAVLLIWAAHGIRSVRADSEELDWLRADGTRSTAKVLELGLADDRGVAQTVWVAGPDGQECFVDLAHSELPGRTVGGEIPVVLDPRERGACTGVGTDMIDRGFAGEYVRRAGPPVVLLLVLVVVAIAARRRLDTVRTS</sequence>
<accession>A0ABN1RN12</accession>
<organism evidence="2 3">
    <name type="scientific">Kribbella koreensis</name>
    <dbReference type="NCBI Taxonomy" id="57909"/>
    <lineage>
        <taxon>Bacteria</taxon>
        <taxon>Bacillati</taxon>
        <taxon>Actinomycetota</taxon>
        <taxon>Actinomycetes</taxon>
        <taxon>Propionibacteriales</taxon>
        <taxon>Kribbellaceae</taxon>
        <taxon>Kribbella</taxon>
    </lineage>
</organism>
<dbReference type="EMBL" id="BAAAHK010000021">
    <property type="protein sequence ID" value="GAA0960307.1"/>
    <property type="molecule type" value="Genomic_DNA"/>
</dbReference>
<gene>
    <name evidence="2" type="ORF">GCM10009554_75220</name>
</gene>
<proteinExistence type="predicted"/>
<dbReference type="RefSeq" id="WP_343981999.1">
    <property type="nucleotide sequence ID" value="NZ_BAAAHK010000021.1"/>
</dbReference>
<comment type="caution">
    <text evidence="2">The sequence shown here is derived from an EMBL/GenBank/DDBJ whole genome shotgun (WGS) entry which is preliminary data.</text>
</comment>
<dbReference type="Proteomes" id="UP001500542">
    <property type="component" value="Unassembled WGS sequence"/>
</dbReference>
<feature type="transmembrane region" description="Helical" evidence="1">
    <location>
        <begin position="12"/>
        <end position="33"/>
    </location>
</feature>
<protein>
    <submittedName>
        <fullName evidence="2">Uncharacterized protein</fullName>
    </submittedName>
</protein>
<name>A0ABN1RN12_9ACTN</name>
<keyword evidence="1" id="KW-0812">Transmembrane</keyword>
<reference evidence="2 3" key="1">
    <citation type="journal article" date="2019" name="Int. J. Syst. Evol. Microbiol.">
        <title>The Global Catalogue of Microorganisms (GCM) 10K type strain sequencing project: providing services to taxonomists for standard genome sequencing and annotation.</title>
        <authorList>
            <consortium name="The Broad Institute Genomics Platform"/>
            <consortium name="The Broad Institute Genome Sequencing Center for Infectious Disease"/>
            <person name="Wu L."/>
            <person name="Ma J."/>
        </authorList>
    </citation>
    <scope>NUCLEOTIDE SEQUENCE [LARGE SCALE GENOMIC DNA]</scope>
    <source>
        <strain evidence="2 3">JCM 10977</strain>
    </source>
</reference>
<evidence type="ECO:0000313" key="2">
    <source>
        <dbReference type="EMBL" id="GAA0960307.1"/>
    </source>
</evidence>